<dbReference type="SMART" id="SM00864">
    <property type="entry name" value="Tubulin"/>
    <property type="match status" value="1"/>
</dbReference>
<dbReference type="SUPFAM" id="SSF52490">
    <property type="entry name" value="Tubulin nucleotide-binding domain-like"/>
    <property type="match status" value="1"/>
</dbReference>
<dbReference type="AlphaFoldDB" id="A0A8T2QL82"/>
<evidence type="ECO:0000256" key="4">
    <source>
        <dbReference type="ARBA" id="ARBA00022701"/>
    </source>
</evidence>
<evidence type="ECO:0000256" key="5">
    <source>
        <dbReference type="ARBA" id="ARBA00022741"/>
    </source>
</evidence>
<dbReference type="InterPro" id="IPR000217">
    <property type="entry name" value="Tubulin"/>
</dbReference>
<dbReference type="InterPro" id="IPR004057">
    <property type="entry name" value="Epsilon_tubulin"/>
</dbReference>
<dbReference type="EMBL" id="CM035439">
    <property type="protein sequence ID" value="KAH7284797.1"/>
    <property type="molecule type" value="Genomic_DNA"/>
</dbReference>
<dbReference type="OrthoDB" id="1662883at2759"/>
<dbReference type="OMA" id="KRAHLHH"/>
<gene>
    <name evidence="10" type="ORF">KP509_34G070700</name>
</gene>
<evidence type="ECO:0000259" key="8">
    <source>
        <dbReference type="SMART" id="SM00864"/>
    </source>
</evidence>
<name>A0A8T2QL82_CERRI</name>
<dbReference type="GO" id="GO:0007017">
    <property type="term" value="P:microtubule-based process"/>
    <property type="evidence" value="ECO:0007669"/>
    <property type="project" value="InterPro"/>
</dbReference>
<protein>
    <recommendedName>
        <fullName evidence="12">Tubulin epsilon chain</fullName>
    </recommendedName>
</protein>
<dbReference type="Pfam" id="PF00091">
    <property type="entry name" value="Tubulin"/>
    <property type="match status" value="1"/>
</dbReference>
<dbReference type="SMART" id="SM00865">
    <property type="entry name" value="Tubulin_C"/>
    <property type="match status" value="1"/>
</dbReference>
<evidence type="ECO:0000313" key="11">
    <source>
        <dbReference type="Proteomes" id="UP000825935"/>
    </source>
</evidence>
<dbReference type="InterPro" id="IPR008280">
    <property type="entry name" value="Tub_FtsZ_C"/>
</dbReference>
<organism evidence="10 11">
    <name type="scientific">Ceratopteris richardii</name>
    <name type="common">Triangle waterfern</name>
    <dbReference type="NCBI Taxonomy" id="49495"/>
    <lineage>
        <taxon>Eukaryota</taxon>
        <taxon>Viridiplantae</taxon>
        <taxon>Streptophyta</taxon>
        <taxon>Embryophyta</taxon>
        <taxon>Tracheophyta</taxon>
        <taxon>Polypodiopsida</taxon>
        <taxon>Polypodiidae</taxon>
        <taxon>Polypodiales</taxon>
        <taxon>Pteridineae</taxon>
        <taxon>Pteridaceae</taxon>
        <taxon>Parkerioideae</taxon>
        <taxon>Ceratopteris</taxon>
    </lineage>
</organism>
<dbReference type="GO" id="GO:0005525">
    <property type="term" value="F:GTP binding"/>
    <property type="evidence" value="ECO:0007669"/>
    <property type="project" value="UniProtKB-UniRule"/>
</dbReference>
<reference evidence="10" key="1">
    <citation type="submission" date="2021-08" db="EMBL/GenBank/DDBJ databases">
        <title>WGS assembly of Ceratopteris richardii.</title>
        <authorList>
            <person name="Marchant D.B."/>
            <person name="Chen G."/>
            <person name="Jenkins J."/>
            <person name="Shu S."/>
            <person name="Leebens-Mack J."/>
            <person name="Grimwood J."/>
            <person name="Schmutz J."/>
            <person name="Soltis P."/>
            <person name="Soltis D."/>
            <person name="Chen Z.-H."/>
        </authorList>
    </citation>
    <scope>NUCLEOTIDE SEQUENCE</scope>
    <source>
        <strain evidence="10">Whitten #5841</strain>
        <tissue evidence="10">Leaf</tissue>
    </source>
</reference>
<feature type="domain" description="Tubulin/FtsZ 2-layer sandwich" evidence="9">
    <location>
        <begin position="276"/>
        <end position="414"/>
    </location>
</feature>
<comment type="subcellular location">
    <subcellularLocation>
        <location evidence="1">Cytoplasm</location>
    </subcellularLocation>
</comment>
<dbReference type="FunFam" id="3.40.50.1440:FF:000049">
    <property type="entry name" value="Tubulin gamma chain"/>
    <property type="match status" value="1"/>
</dbReference>
<keyword evidence="3" id="KW-0963">Cytoplasm</keyword>
<dbReference type="InterPro" id="IPR023123">
    <property type="entry name" value="Tubulin_C"/>
</dbReference>
<dbReference type="PANTHER" id="PTHR11588">
    <property type="entry name" value="TUBULIN"/>
    <property type="match status" value="1"/>
</dbReference>
<dbReference type="Gene3D" id="3.40.50.1440">
    <property type="entry name" value="Tubulin/FtsZ, GTPase domain"/>
    <property type="match status" value="1"/>
</dbReference>
<dbReference type="InterPro" id="IPR017975">
    <property type="entry name" value="Tubulin_CS"/>
</dbReference>
<dbReference type="EMBL" id="CM035439">
    <property type="protein sequence ID" value="KAH7284795.1"/>
    <property type="molecule type" value="Genomic_DNA"/>
</dbReference>
<keyword evidence="5 7" id="KW-0547">Nucleotide-binding</keyword>
<evidence type="ECO:0000256" key="7">
    <source>
        <dbReference type="RuleBase" id="RU000352"/>
    </source>
</evidence>
<dbReference type="PRINTS" id="PR01519">
    <property type="entry name" value="EPSLNTUBULIN"/>
</dbReference>
<dbReference type="GO" id="GO:0005737">
    <property type="term" value="C:cytoplasm"/>
    <property type="evidence" value="ECO:0007669"/>
    <property type="project" value="UniProtKB-SubCell"/>
</dbReference>
<dbReference type="InterPro" id="IPR003008">
    <property type="entry name" value="Tubulin_FtsZ_GTPase"/>
</dbReference>
<dbReference type="Gene3D" id="1.10.287.600">
    <property type="entry name" value="Helix hairpin bin"/>
    <property type="match status" value="1"/>
</dbReference>
<evidence type="ECO:0008006" key="12">
    <source>
        <dbReference type="Google" id="ProtNLM"/>
    </source>
</evidence>
<evidence type="ECO:0000256" key="3">
    <source>
        <dbReference type="ARBA" id="ARBA00022490"/>
    </source>
</evidence>
<proteinExistence type="inferred from homology"/>
<dbReference type="InterPro" id="IPR018316">
    <property type="entry name" value="Tubulin/FtsZ_2-layer-sand-dom"/>
</dbReference>
<keyword evidence="11" id="KW-1185">Reference proteome</keyword>
<sequence length="465" mass="51895">MPREIITIQCGQCGNQVGCRFWELALQEHAAFNPSGVFYFSMSSLFRNMDTRFKPPRELPVSDGISKIKDLEARAVLVDMEEGVVNQLLKGPLSNLFKSRQCITGISGSGNNWAHGHDVYGPQYGEAILEKIQSEAEKCESLQSFNILHSLGGGTGSGLGSYIMEALHDNYSGVLRISVPVFPSKDDDVVTSPYNSMLAVKSLVDHADCVLPIENEALCEILDKMEVRKLRSPTLYVPKPSKGKKHPSGKGFDAMNEIVANLLLHLTSSVRFDGSLNVDLNELTTNLVPFPKLHFLMSSMSPALHGPSHENAAQLPTVNQLFTDVILHKNQLVKGNPLACTYLASAFLFRGSQSNVSDLSANICHLRQRMKMVHWNPEGFKIGHCFRPPLHAPQALLCLANNTCIRNPFKRMKKRFEKLFKKRVYVHHYAEYMDLGTFALALDSLEDLIEHYGEHEGPLMLRQFA</sequence>
<comment type="similarity">
    <text evidence="2 7">Belongs to the tubulin family.</text>
</comment>
<evidence type="ECO:0000256" key="2">
    <source>
        <dbReference type="ARBA" id="ARBA00009636"/>
    </source>
</evidence>
<dbReference type="CDD" id="cd02190">
    <property type="entry name" value="epsilon_tubulin"/>
    <property type="match status" value="1"/>
</dbReference>
<accession>A0A8T2QL82</accession>
<evidence type="ECO:0000256" key="1">
    <source>
        <dbReference type="ARBA" id="ARBA00004496"/>
    </source>
</evidence>
<evidence type="ECO:0000259" key="9">
    <source>
        <dbReference type="SMART" id="SM00865"/>
    </source>
</evidence>
<keyword evidence="4 7" id="KW-0493">Microtubule</keyword>
<feature type="domain" description="Tubulin/FtsZ GTPase" evidence="8">
    <location>
        <begin position="57"/>
        <end position="274"/>
    </location>
</feature>
<dbReference type="PRINTS" id="PR01161">
    <property type="entry name" value="TUBULIN"/>
</dbReference>
<dbReference type="GO" id="GO:0005874">
    <property type="term" value="C:microtubule"/>
    <property type="evidence" value="ECO:0007669"/>
    <property type="project" value="UniProtKB-KW"/>
</dbReference>
<comment type="caution">
    <text evidence="10">The sequence shown here is derived from an EMBL/GenBank/DDBJ whole genome shotgun (WGS) entry which is preliminary data.</text>
</comment>
<dbReference type="SUPFAM" id="SSF55307">
    <property type="entry name" value="Tubulin C-terminal domain-like"/>
    <property type="match status" value="1"/>
</dbReference>
<dbReference type="Proteomes" id="UP000825935">
    <property type="component" value="Chromosome 34"/>
</dbReference>
<dbReference type="InterPro" id="IPR036525">
    <property type="entry name" value="Tubulin/FtsZ_GTPase_sf"/>
</dbReference>
<evidence type="ECO:0000313" key="10">
    <source>
        <dbReference type="EMBL" id="KAH7284797.1"/>
    </source>
</evidence>
<dbReference type="PROSITE" id="PS00227">
    <property type="entry name" value="TUBULIN"/>
    <property type="match status" value="1"/>
</dbReference>
<keyword evidence="6 7" id="KW-0342">GTP-binding</keyword>
<evidence type="ECO:0000256" key="6">
    <source>
        <dbReference type="ARBA" id="ARBA00023134"/>
    </source>
</evidence>
<dbReference type="Pfam" id="PF03953">
    <property type="entry name" value="Tubulin_C"/>
    <property type="match status" value="1"/>
</dbReference>